<reference evidence="3 4" key="1">
    <citation type="journal article" date="2020" name="BMC Genomics">
        <title>Correction to: Identification and distribution of gene clusters required for synthesis of sphingolipid metabolism inhibitors in diverse species of the filamentous fungus Fusarium.</title>
        <authorList>
            <person name="Kim H.S."/>
            <person name="Lohmar J.M."/>
            <person name="Busman M."/>
            <person name="Brown D.W."/>
            <person name="Naumann T.A."/>
            <person name="Divon H.H."/>
            <person name="Lysoe E."/>
            <person name="Uhlig S."/>
            <person name="Proctor R.H."/>
        </authorList>
    </citation>
    <scope>NUCLEOTIDE SEQUENCE [LARGE SCALE GENOMIC DNA]</scope>
    <source>
        <strain evidence="3 4">NRRL 25214</strain>
    </source>
</reference>
<dbReference type="AlphaFoldDB" id="A0A8H5EA47"/>
<evidence type="ECO:0000313" key="4">
    <source>
        <dbReference type="Proteomes" id="UP000573603"/>
    </source>
</evidence>
<keyword evidence="2" id="KW-0732">Signal</keyword>
<keyword evidence="4" id="KW-1185">Reference proteome</keyword>
<feature type="region of interest" description="Disordered" evidence="1">
    <location>
        <begin position="247"/>
        <end position="279"/>
    </location>
</feature>
<name>A0A8H5EA47_9HYPO</name>
<sequence>MVAPSWSWLAFSGLVESGLTFYGDGPKISIANPNSFHSYEYRILALLSQTVVIPPESDPFTSFERAILKIRCLLLPTTFAGIPHSDKLSWFFRQDCDVKLPSEGLDCFRLQGCDQFGGIYITFTFHFSKPLDTSLQYFLAPLYCCPEPWNYPRPSRVYGLVLQKGLRQGNEEYTRVGSWEDDYRFSSQLSPSISNTIIKLGVGKKSTLRDGSLTKNERVFDSKLRKYAASHVASKVKFPMPVVKKAMQHQPDSGEVEKKAGVSGPTATEQEANQADEDEEPFFRDEWVKCSLLPHFTTAKWGTISLV</sequence>
<feature type="signal peptide" evidence="2">
    <location>
        <begin position="1"/>
        <end position="17"/>
    </location>
</feature>
<evidence type="ECO:0000256" key="2">
    <source>
        <dbReference type="SAM" id="SignalP"/>
    </source>
</evidence>
<accession>A0A8H5EA47</accession>
<proteinExistence type="predicted"/>
<comment type="caution">
    <text evidence="3">The sequence shown here is derived from an EMBL/GenBank/DDBJ whole genome shotgun (WGS) entry which is preliminary data.</text>
</comment>
<protein>
    <submittedName>
        <fullName evidence="3">Uncharacterized protein</fullName>
    </submittedName>
</protein>
<dbReference type="EMBL" id="JABEVY010000052">
    <property type="protein sequence ID" value="KAF5252709.1"/>
    <property type="molecule type" value="Genomic_DNA"/>
</dbReference>
<feature type="chain" id="PRO_5034913946" evidence="2">
    <location>
        <begin position="18"/>
        <end position="307"/>
    </location>
</feature>
<organism evidence="3 4">
    <name type="scientific">Fusarium anthophilum</name>
    <dbReference type="NCBI Taxonomy" id="48485"/>
    <lineage>
        <taxon>Eukaryota</taxon>
        <taxon>Fungi</taxon>
        <taxon>Dikarya</taxon>
        <taxon>Ascomycota</taxon>
        <taxon>Pezizomycotina</taxon>
        <taxon>Sordariomycetes</taxon>
        <taxon>Hypocreomycetidae</taxon>
        <taxon>Hypocreales</taxon>
        <taxon>Nectriaceae</taxon>
        <taxon>Fusarium</taxon>
        <taxon>Fusarium fujikuroi species complex</taxon>
    </lineage>
</organism>
<dbReference type="Proteomes" id="UP000573603">
    <property type="component" value="Unassembled WGS sequence"/>
</dbReference>
<gene>
    <name evidence="3" type="ORF">FANTH_2336</name>
</gene>
<evidence type="ECO:0000313" key="3">
    <source>
        <dbReference type="EMBL" id="KAF5252709.1"/>
    </source>
</evidence>
<evidence type="ECO:0000256" key="1">
    <source>
        <dbReference type="SAM" id="MobiDB-lite"/>
    </source>
</evidence>